<evidence type="ECO:0000313" key="2">
    <source>
        <dbReference type="Proteomes" id="UP000289703"/>
    </source>
</evidence>
<dbReference type="Proteomes" id="UP000289703">
    <property type="component" value="Unassembled WGS sequence"/>
</dbReference>
<dbReference type="Gene3D" id="3.10.450.620">
    <property type="entry name" value="JHP933, nucleotidyltransferase-like core domain"/>
    <property type="match status" value="1"/>
</dbReference>
<gene>
    <name evidence="1" type="ORF">EO244_00610</name>
</gene>
<name>A0A4Q1JPX5_9BACT</name>
<organism evidence="1 2">
    <name type="scientific">Ancylomarina salipaludis</name>
    <dbReference type="NCBI Taxonomy" id="2501299"/>
    <lineage>
        <taxon>Bacteria</taxon>
        <taxon>Pseudomonadati</taxon>
        <taxon>Bacteroidota</taxon>
        <taxon>Bacteroidia</taxon>
        <taxon>Marinilabiliales</taxon>
        <taxon>Marinifilaceae</taxon>
        <taxon>Ancylomarina</taxon>
    </lineage>
</organism>
<dbReference type="Pfam" id="PF08843">
    <property type="entry name" value="AbiEii"/>
    <property type="match status" value="1"/>
</dbReference>
<reference evidence="1 2" key="1">
    <citation type="submission" date="2019-01" db="EMBL/GenBank/DDBJ databases">
        <title>Ancylomarina salipaludis sp. nov., isolated from a salt marsh.</title>
        <authorList>
            <person name="Yoon J.-H."/>
        </authorList>
    </citation>
    <scope>NUCLEOTIDE SEQUENCE [LARGE SCALE GENOMIC DNA]</scope>
    <source>
        <strain evidence="1 2">SHSM-M15</strain>
    </source>
</reference>
<dbReference type="EMBL" id="SAXA01000001">
    <property type="protein sequence ID" value="RXQ97423.1"/>
    <property type="molecule type" value="Genomic_DNA"/>
</dbReference>
<keyword evidence="2" id="KW-1185">Reference proteome</keyword>
<comment type="caution">
    <text evidence="1">The sequence shown here is derived from an EMBL/GenBank/DDBJ whole genome shotgun (WGS) entry which is preliminary data.</text>
</comment>
<protein>
    <submittedName>
        <fullName evidence="1">Nucleotidyl transferase AbiEii/AbiGii toxin family protein</fullName>
    </submittedName>
</protein>
<dbReference type="AlphaFoldDB" id="A0A4Q1JPX5"/>
<keyword evidence="1" id="KW-0808">Transferase</keyword>
<evidence type="ECO:0000313" key="1">
    <source>
        <dbReference type="EMBL" id="RXQ97423.1"/>
    </source>
</evidence>
<dbReference type="OrthoDB" id="9780929at2"/>
<accession>A0A4Q1JPX5</accession>
<dbReference type="InterPro" id="IPR014942">
    <property type="entry name" value="AbiEii"/>
</dbReference>
<dbReference type="RefSeq" id="WP_129251925.1">
    <property type="nucleotide sequence ID" value="NZ_SAXA01000001.1"/>
</dbReference>
<sequence>MRKWHQLPLGTRIKAYTDISYDVKLPAFAIEKDWWVVQTLAIIFEMEIGKHLVFKGGTSLSKAWNLIERFSEDVDLAVDRSFFGFNGELTKRKEITRLRNESNKYITEKFFPELSVRFIEKGLTDVKLALVDAKDSDQDPRIIEIYYPNVIPSPGYIQPRVQVEIGCRSLKEPFSVRSFKSLIDQTYPDTPFAQKPINIPTVNPERTLLEKVFLLHEEFKRPIEKIRVDRLSRHLYDVYQLSQTEFADKAIADKTLYETIVNHRYRFAKLGGVDYNLHQPQTICIIPIPDVITLWEKDYKVMQEQMIHGASPSFKELIENLTSFNQKINGIDWKIEGKFKSLL</sequence>
<proteinExistence type="predicted"/>
<dbReference type="GO" id="GO:0016740">
    <property type="term" value="F:transferase activity"/>
    <property type="evidence" value="ECO:0007669"/>
    <property type="project" value="UniProtKB-KW"/>
</dbReference>